<dbReference type="AlphaFoldDB" id="A0A7G9G7Z0"/>
<dbReference type="PROSITE" id="PS51668">
    <property type="entry name" value="TSAA_2"/>
    <property type="match status" value="1"/>
</dbReference>
<protein>
    <submittedName>
        <fullName evidence="4">SAM-dependent methyltransferase</fullName>
    </submittedName>
</protein>
<dbReference type="GO" id="GO:0008168">
    <property type="term" value="F:methyltransferase activity"/>
    <property type="evidence" value="ECO:0007669"/>
    <property type="project" value="UniProtKB-KW"/>
</dbReference>
<proteinExistence type="inferred from homology"/>
<name>A0A7G9G7Z0_9FIRM</name>
<dbReference type="InterPro" id="IPR036414">
    <property type="entry name" value="YaeB_N_sf"/>
</dbReference>
<reference evidence="4 5" key="1">
    <citation type="submission" date="2020-08" db="EMBL/GenBank/DDBJ databases">
        <authorList>
            <person name="Liu C."/>
            <person name="Sun Q."/>
        </authorList>
    </citation>
    <scope>NUCLEOTIDE SEQUENCE [LARGE SCALE GENOMIC DNA]</scope>
    <source>
        <strain evidence="4 5">NSJ-38</strain>
    </source>
</reference>
<dbReference type="PANTHER" id="PTHR12818">
    <property type="entry name" value="TRNA (ADENINE(37)-N6)-METHYLTRANSFERASE"/>
    <property type="match status" value="1"/>
</dbReference>
<dbReference type="GO" id="GO:0032259">
    <property type="term" value="P:methylation"/>
    <property type="evidence" value="ECO:0007669"/>
    <property type="project" value="UniProtKB-KW"/>
</dbReference>
<keyword evidence="4" id="KW-0489">Methyltransferase</keyword>
<sequence>MKQLLINPIGRIRVRDEVMSLELDKQFIPALTALDGFSHLNALWWFSDFDTKEARQTLKVTKPYKRSPEIMGIFATRAPVRPNPIALSTAGILHIDYEKGIILLDYIDAFDNTPLLDIKPYTPSLDRVDTPELPQWCRHWPQSIEQSGEFDWENEFNF</sequence>
<dbReference type="Proteomes" id="UP000515823">
    <property type="component" value="Chromosome"/>
</dbReference>
<keyword evidence="5" id="KW-1185">Reference proteome</keyword>
<dbReference type="InterPro" id="IPR036413">
    <property type="entry name" value="YaeB-like_sf"/>
</dbReference>
<evidence type="ECO:0000259" key="3">
    <source>
        <dbReference type="PROSITE" id="PS51668"/>
    </source>
</evidence>
<comment type="similarity">
    <text evidence="2">Belongs to the tRNA methyltransferase O family.</text>
</comment>
<evidence type="ECO:0000256" key="2">
    <source>
        <dbReference type="ARBA" id="ARBA00033753"/>
    </source>
</evidence>
<dbReference type="InterPro" id="IPR023370">
    <property type="entry name" value="TrmO-like_N"/>
</dbReference>
<gene>
    <name evidence="4" type="ORF">H9Q78_01725</name>
</gene>
<organism evidence="4 5">
    <name type="scientific">Qiania dongpingensis</name>
    <dbReference type="NCBI Taxonomy" id="2763669"/>
    <lineage>
        <taxon>Bacteria</taxon>
        <taxon>Bacillati</taxon>
        <taxon>Bacillota</taxon>
        <taxon>Clostridia</taxon>
        <taxon>Lachnospirales</taxon>
        <taxon>Lachnospiraceae</taxon>
        <taxon>Qiania</taxon>
    </lineage>
</organism>
<dbReference type="PANTHER" id="PTHR12818:SF0">
    <property type="entry name" value="TRNA (ADENINE(37)-N6)-METHYLTRANSFERASE"/>
    <property type="match status" value="1"/>
</dbReference>
<evidence type="ECO:0000313" key="5">
    <source>
        <dbReference type="Proteomes" id="UP000515823"/>
    </source>
</evidence>
<dbReference type="KEGG" id="qdo:H9Q78_01725"/>
<evidence type="ECO:0000313" key="4">
    <source>
        <dbReference type="EMBL" id="QNM06922.1"/>
    </source>
</evidence>
<dbReference type="EMBL" id="CP060634">
    <property type="protein sequence ID" value="QNM06922.1"/>
    <property type="molecule type" value="Genomic_DNA"/>
</dbReference>
<dbReference type="RefSeq" id="WP_249304693.1">
    <property type="nucleotide sequence ID" value="NZ_CP060634.1"/>
</dbReference>
<accession>A0A7G9G7Z0</accession>
<dbReference type="Gene3D" id="2.40.30.70">
    <property type="entry name" value="YaeB-like"/>
    <property type="match status" value="1"/>
</dbReference>
<dbReference type="CDD" id="cd09281">
    <property type="entry name" value="UPF0066"/>
    <property type="match status" value="1"/>
</dbReference>
<dbReference type="SUPFAM" id="SSF118196">
    <property type="entry name" value="YaeB-like"/>
    <property type="match status" value="1"/>
</dbReference>
<evidence type="ECO:0000256" key="1">
    <source>
        <dbReference type="ARBA" id="ARBA00022691"/>
    </source>
</evidence>
<keyword evidence="1" id="KW-0949">S-adenosyl-L-methionine</keyword>
<dbReference type="Pfam" id="PF01980">
    <property type="entry name" value="TrmO_N"/>
    <property type="match status" value="1"/>
</dbReference>
<keyword evidence="4" id="KW-0808">Transferase</keyword>
<feature type="domain" description="TsaA-like" evidence="3">
    <location>
        <begin position="6"/>
        <end position="130"/>
    </location>
</feature>
<dbReference type="InterPro" id="IPR040372">
    <property type="entry name" value="YaeB-like"/>
</dbReference>